<evidence type="ECO:0000259" key="2">
    <source>
        <dbReference type="PROSITE" id="PS51806"/>
    </source>
</evidence>
<dbReference type="GO" id="GO:0043565">
    <property type="term" value="F:sequence-specific DNA binding"/>
    <property type="evidence" value="ECO:0007669"/>
    <property type="project" value="InterPro"/>
</dbReference>
<feature type="domain" description="DOG1" evidence="2">
    <location>
        <begin position="88"/>
        <end position="306"/>
    </location>
</feature>
<dbReference type="InterPro" id="IPR025422">
    <property type="entry name" value="TGA_domain"/>
</dbReference>
<organism evidence="3 4">
    <name type="scientific">Aquilegia coerulea</name>
    <name type="common">Rocky mountain columbine</name>
    <dbReference type="NCBI Taxonomy" id="218851"/>
    <lineage>
        <taxon>Eukaryota</taxon>
        <taxon>Viridiplantae</taxon>
        <taxon>Streptophyta</taxon>
        <taxon>Embryophyta</taxon>
        <taxon>Tracheophyta</taxon>
        <taxon>Spermatophyta</taxon>
        <taxon>Magnoliopsida</taxon>
        <taxon>Ranunculales</taxon>
        <taxon>Ranunculaceae</taxon>
        <taxon>Thalictroideae</taxon>
        <taxon>Aquilegia</taxon>
    </lineage>
</organism>
<dbReference type="AlphaFoldDB" id="A0A2G5DFW4"/>
<gene>
    <name evidence="3" type="ORF">AQUCO_02000078v1</name>
</gene>
<sequence>LQLLCFNFCKRKRKRKQRSALFLEIKMTTVLRTPRTPVKPLSNLNEHKEEKSNIVVEEEDGEDEVESHHEVVERFNCCLTLLHKRDFINKGEKLYGEWKQEQKLRASRMEFHLSEGWALDKLIEEQLSRFDAHYSLTMGQCKPKDVSQLLIPKCRLPLEMATLAWLGNWRPSAILSLLYSISRSLSGSLSLDQRGNRLLSQLIRETRIEETVLDEEMAEIQATCILHLPFSPTNNASIKSGSNMACVHSEFKKIHRVITHAQKLRYRTLELVVKKLLSRAQAAEFLVAFAGIQDMVHEYAACQMRQKGPISVTIKPFGT</sequence>
<dbReference type="PANTHER" id="PTHR47209">
    <property type="entry name" value="OS06G0639500 PROTEIN"/>
    <property type="match status" value="1"/>
</dbReference>
<proteinExistence type="predicted"/>
<dbReference type="EMBL" id="KZ305037">
    <property type="protein sequence ID" value="PIA42372.1"/>
    <property type="molecule type" value="Genomic_DNA"/>
</dbReference>
<evidence type="ECO:0000313" key="4">
    <source>
        <dbReference type="Proteomes" id="UP000230069"/>
    </source>
</evidence>
<protein>
    <recommendedName>
        <fullName evidence="2">DOG1 domain-containing protein</fullName>
    </recommendedName>
</protein>
<accession>A0A2G5DFW4</accession>
<dbReference type="InterPro" id="IPR053293">
    <property type="entry name" value="OCM_Kinase"/>
</dbReference>
<feature type="region of interest" description="Disordered" evidence="1">
    <location>
        <begin position="36"/>
        <end position="60"/>
    </location>
</feature>
<dbReference type="PROSITE" id="PS51806">
    <property type="entry name" value="DOG1"/>
    <property type="match status" value="1"/>
</dbReference>
<dbReference type="PANTHER" id="PTHR47209:SF4">
    <property type="entry name" value="SEED DORMANCY CONTROL PROTEIN"/>
    <property type="match status" value="1"/>
</dbReference>
<keyword evidence="4" id="KW-1185">Reference proteome</keyword>
<dbReference type="OrthoDB" id="1611096at2759"/>
<evidence type="ECO:0000313" key="3">
    <source>
        <dbReference type="EMBL" id="PIA42372.1"/>
    </source>
</evidence>
<feature type="non-terminal residue" evidence="3">
    <location>
        <position position="1"/>
    </location>
</feature>
<evidence type="ECO:0000256" key="1">
    <source>
        <dbReference type="SAM" id="MobiDB-lite"/>
    </source>
</evidence>
<dbReference type="GO" id="GO:0006351">
    <property type="term" value="P:DNA-templated transcription"/>
    <property type="evidence" value="ECO:0007669"/>
    <property type="project" value="InterPro"/>
</dbReference>
<dbReference type="Pfam" id="PF14144">
    <property type="entry name" value="DOG1"/>
    <property type="match status" value="1"/>
</dbReference>
<dbReference type="Proteomes" id="UP000230069">
    <property type="component" value="Unassembled WGS sequence"/>
</dbReference>
<name>A0A2G5DFW4_AQUCA</name>
<reference evidence="3 4" key="1">
    <citation type="submission" date="2017-09" db="EMBL/GenBank/DDBJ databases">
        <title>WGS assembly of Aquilegia coerulea Goldsmith.</title>
        <authorList>
            <person name="Hodges S."/>
            <person name="Kramer E."/>
            <person name="Nordborg M."/>
            <person name="Tomkins J."/>
            <person name="Borevitz J."/>
            <person name="Derieg N."/>
            <person name="Yan J."/>
            <person name="Mihaltcheva S."/>
            <person name="Hayes R.D."/>
            <person name="Rokhsar D."/>
        </authorList>
    </citation>
    <scope>NUCLEOTIDE SEQUENCE [LARGE SCALE GENOMIC DNA]</scope>
    <source>
        <strain evidence="4">cv. Goldsmith</strain>
    </source>
</reference>